<accession>A0ABR1RJA2</accession>
<organism evidence="1 2">
    <name type="scientific">Apiospora marii</name>
    <dbReference type="NCBI Taxonomy" id="335849"/>
    <lineage>
        <taxon>Eukaryota</taxon>
        <taxon>Fungi</taxon>
        <taxon>Dikarya</taxon>
        <taxon>Ascomycota</taxon>
        <taxon>Pezizomycotina</taxon>
        <taxon>Sordariomycetes</taxon>
        <taxon>Xylariomycetidae</taxon>
        <taxon>Amphisphaeriales</taxon>
        <taxon>Apiosporaceae</taxon>
        <taxon>Apiospora</taxon>
    </lineage>
</organism>
<dbReference type="InterPro" id="IPR032675">
    <property type="entry name" value="LRR_dom_sf"/>
</dbReference>
<dbReference type="EMBL" id="JAQQWI010000013">
    <property type="protein sequence ID" value="KAK8013362.1"/>
    <property type="molecule type" value="Genomic_DNA"/>
</dbReference>
<name>A0ABR1RJA2_9PEZI</name>
<dbReference type="Gene3D" id="3.80.10.10">
    <property type="entry name" value="Ribonuclease Inhibitor"/>
    <property type="match status" value="1"/>
</dbReference>
<evidence type="ECO:0000313" key="1">
    <source>
        <dbReference type="EMBL" id="KAK8013362.1"/>
    </source>
</evidence>
<sequence>MYPIVDYSEYNSLDAALVGVVPSLRTLNMGRSLYPWQADMNLPLTRLSIVRPSSREDEGKDLYRLCRSCPDLRSLCFQYTARMGFWAEVALASCAGTLQELHVMFETSLPDRNMEPMIPLAGLPRLKRLETLYIDMSTLFGPSSGLGRMDSPGRIEELLPCPSLRKLHVFNDYALAKRHRNDYGYGGGGDDYIADAVLRRTLIRPLLEACDEARFPHLRLVSVRTPILRRGRLRPGDGSRVCRQEQEHWLRHVQWDHRR</sequence>
<dbReference type="SUPFAM" id="SSF52047">
    <property type="entry name" value="RNI-like"/>
    <property type="match status" value="1"/>
</dbReference>
<gene>
    <name evidence="1" type="ORF">PG991_008955</name>
</gene>
<keyword evidence="2" id="KW-1185">Reference proteome</keyword>
<reference evidence="1 2" key="1">
    <citation type="submission" date="2023-01" db="EMBL/GenBank/DDBJ databases">
        <title>Analysis of 21 Apiospora genomes using comparative genomics revels a genus with tremendous synthesis potential of carbohydrate active enzymes and secondary metabolites.</title>
        <authorList>
            <person name="Sorensen T."/>
        </authorList>
    </citation>
    <scope>NUCLEOTIDE SEQUENCE [LARGE SCALE GENOMIC DNA]</scope>
    <source>
        <strain evidence="1 2">CBS 20057</strain>
    </source>
</reference>
<evidence type="ECO:0000313" key="2">
    <source>
        <dbReference type="Proteomes" id="UP001396898"/>
    </source>
</evidence>
<evidence type="ECO:0008006" key="3">
    <source>
        <dbReference type="Google" id="ProtNLM"/>
    </source>
</evidence>
<proteinExistence type="predicted"/>
<comment type="caution">
    <text evidence="1">The sequence shown here is derived from an EMBL/GenBank/DDBJ whole genome shotgun (WGS) entry which is preliminary data.</text>
</comment>
<dbReference type="Proteomes" id="UP001396898">
    <property type="component" value="Unassembled WGS sequence"/>
</dbReference>
<protein>
    <recommendedName>
        <fullName evidence="3">F-box domain-containing protein</fullName>
    </recommendedName>
</protein>